<gene>
    <name evidence="1" type="ORF">SAMN04487905_107156</name>
</gene>
<protein>
    <submittedName>
        <fullName evidence="1">Uncharacterized protein</fullName>
    </submittedName>
</protein>
<organism evidence="1 2">
    <name type="scientific">Actinopolyspora xinjiangensis</name>
    <dbReference type="NCBI Taxonomy" id="405564"/>
    <lineage>
        <taxon>Bacteria</taxon>
        <taxon>Bacillati</taxon>
        <taxon>Actinomycetota</taxon>
        <taxon>Actinomycetes</taxon>
        <taxon>Actinopolysporales</taxon>
        <taxon>Actinopolysporaceae</taxon>
        <taxon>Actinopolyspora</taxon>
    </lineage>
</organism>
<dbReference type="EMBL" id="FNJR01000007">
    <property type="protein sequence ID" value="SDP69763.1"/>
    <property type="molecule type" value="Genomic_DNA"/>
</dbReference>
<name>A0A1H0UUD7_9ACTN</name>
<reference evidence="2" key="1">
    <citation type="submission" date="2016-10" db="EMBL/GenBank/DDBJ databases">
        <authorList>
            <person name="Varghese N."/>
            <person name="Submissions S."/>
        </authorList>
    </citation>
    <scope>NUCLEOTIDE SEQUENCE [LARGE SCALE GENOMIC DNA]</scope>
    <source>
        <strain evidence="2">DSM 46732</strain>
    </source>
</reference>
<dbReference type="AlphaFoldDB" id="A0A1H0UUD7"/>
<accession>A0A1H0UUD7</accession>
<dbReference type="STRING" id="405564.SAMN04487905_107156"/>
<evidence type="ECO:0000313" key="1">
    <source>
        <dbReference type="EMBL" id="SDP69763.1"/>
    </source>
</evidence>
<keyword evidence="2" id="KW-1185">Reference proteome</keyword>
<proteinExistence type="predicted"/>
<dbReference type="OrthoDB" id="3673367at2"/>
<sequence length="238" mass="26662">MSLDKDSQKEIDDMVRRYESLAASWLSPGEEIIWQKPAPEAHAASFVGDLLRAPHTPLGDTETVKGDSSEWRLPSRVVTDRRFLTDEWADDPAIHCWATAERPDDESIRFADHLAASHGHPEILATNERLALVLDASLIATAEQSVEPGSSGILGKARRMARHARETASELSHRNGTGKMISFYEITLNTIRSFGSSYRGRSIPRREFLRFDFSDGSNVMIETGHADKHARKLNELLR</sequence>
<dbReference type="RefSeq" id="WP_092601841.1">
    <property type="nucleotide sequence ID" value="NZ_FNJR01000007.1"/>
</dbReference>
<dbReference type="Proteomes" id="UP000199497">
    <property type="component" value="Unassembled WGS sequence"/>
</dbReference>
<evidence type="ECO:0000313" key="2">
    <source>
        <dbReference type="Proteomes" id="UP000199497"/>
    </source>
</evidence>